<keyword evidence="4" id="KW-0472">Membrane</keyword>
<dbReference type="Gene3D" id="3.90.550.10">
    <property type="entry name" value="Spore Coat Polysaccharide Biosynthesis Protein SpsA, Chain A"/>
    <property type="match status" value="1"/>
</dbReference>
<name>A0A1R1PPZ4_ZANCU</name>
<dbReference type="Pfam" id="PF01793">
    <property type="entry name" value="Glyco_transf_15"/>
    <property type="match status" value="1"/>
</dbReference>
<feature type="transmembrane region" description="Helical" evidence="4">
    <location>
        <begin position="21"/>
        <end position="39"/>
    </location>
</feature>
<dbReference type="InterPro" id="IPR002685">
    <property type="entry name" value="Glyco_trans_15"/>
</dbReference>
<comment type="similarity">
    <text evidence="1">Belongs to the glycosyltransferase 15 family.</text>
</comment>
<evidence type="ECO:0000313" key="6">
    <source>
        <dbReference type="EMBL" id="OMH82369.1"/>
    </source>
</evidence>
<organism evidence="7 8">
    <name type="scientific">Zancudomyces culisetae</name>
    <name type="common">Gut fungus</name>
    <name type="synonym">Smittium culisetae</name>
    <dbReference type="NCBI Taxonomy" id="1213189"/>
    <lineage>
        <taxon>Eukaryota</taxon>
        <taxon>Fungi</taxon>
        <taxon>Fungi incertae sedis</taxon>
        <taxon>Zoopagomycota</taxon>
        <taxon>Kickxellomycotina</taxon>
        <taxon>Harpellomycetes</taxon>
        <taxon>Harpellales</taxon>
        <taxon>Legeriomycetaceae</taxon>
        <taxon>Zancudomyces</taxon>
    </lineage>
</organism>
<evidence type="ECO:0000256" key="2">
    <source>
        <dbReference type="ARBA" id="ARBA00022679"/>
    </source>
</evidence>
<dbReference type="PIRSF" id="PIRSF018153">
    <property type="entry name" value="Glyco_trans_15"/>
    <property type="match status" value="1"/>
</dbReference>
<keyword evidence="2 7" id="KW-0808">Transferase</keyword>
<dbReference type="InterPro" id="IPR029044">
    <property type="entry name" value="Nucleotide-diphossugar_trans"/>
</dbReference>
<reference evidence="7" key="2">
    <citation type="submission" date="2017-01" db="EMBL/GenBank/DDBJ databases">
        <authorList>
            <person name="Mah S.A."/>
            <person name="Swanson W.J."/>
            <person name="Moy G.W."/>
            <person name="Vacquier V.D."/>
        </authorList>
    </citation>
    <scope>NUCLEOTIDE SEQUENCE [LARGE SCALE GENOMIC DNA]</scope>
    <source>
        <strain evidence="7">COL-18-3</strain>
    </source>
</reference>
<reference evidence="8" key="1">
    <citation type="submission" date="2017-01" db="EMBL/GenBank/DDBJ databases">
        <authorList>
            <person name="Wang Y."/>
            <person name="White M."/>
            <person name="Kvist S."/>
            <person name="Moncalvo J.-M."/>
        </authorList>
    </citation>
    <scope>NUCLEOTIDE SEQUENCE [LARGE SCALE GENOMIC DNA]</scope>
    <source>
        <strain evidence="8">COL-18-3</strain>
    </source>
</reference>
<evidence type="ECO:0000256" key="4">
    <source>
        <dbReference type="SAM" id="Phobius"/>
    </source>
</evidence>
<dbReference type="GO" id="GO:0005794">
    <property type="term" value="C:Golgi apparatus"/>
    <property type="evidence" value="ECO:0007669"/>
    <property type="project" value="TreeGrafter"/>
</dbReference>
<keyword evidence="8" id="KW-1185">Reference proteome</keyword>
<dbReference type="PANTHER" id="PTHR31121:SF6">
    <property type="entry name" value="ALPHA-1,2 MANNOSYLTRANSFERASE KTR1"/>
    <property type="match status" value="1"/>
</dbReference>
<dbReference type="GO" id="GO:0006487">
    <property type="term" value="P:protein N-linked glycosylation"/>
    <property type="evidence" value="ECO:0007669"/>
    <property type="project" value="TreeGrafter"/>
</dbReference>
<evidence type="ECO:0000256" key="1">
    <source>
        <dbReference type="ARBA" id="ARBA00007677"/>
    </source>
</evidence>
<sequence length="372" mass="43923">MSKSPSTSTRSVVIPRRVKTAIQAVVILAICLFCLNYVLNKGKINPSEISGFRAKDDAPANMLVPKEKRKVKAAFVSLVRNSDLHGIRKTIREVEDRFNRKFGYPYIFLNDVPFTDEFKQGVRDLVSTNATFGLVEGEAWGYPEYVDKNKAKEIREKSNYINGGSESYRFMCRFQSGYFYKHPLLKDLEYYWRIEPDVHYYCDVDYDPFLFMKENNKVYGWNMAPTEYMATVPTLWDSVDKFMKKYPQHIEPKNFINFITKDHKSYNGCHFWTNFEIANLDFYRSQKYEDFFKFLDKEGGFFYERWGDAPVHTIATALFLRKNQVHYFGDIGYYHPAMGFCPKNSNRSGKCVCDPEKENEMHYECRRRWDTI</sequence>
<dbReference type="PANTHER" id="PTHR31121">
    <property type="entry name" value="ALPHA-1,2 MANNOSYLTRANSFERASE KTR1"/>
    <property type="match status" value="1"/>
</dbReference>
<evidence type="ECO:0000313" key="5">
    <source>
        <dbReference type="EMBL" id="OMH80090.1"/>
    </source>
</evidence>
<keyword evidence="7" id="KW-0328">Glycosyltransferase</keyword>
<dbReference type="EMBL" id="LSSK01000678">
    <property type="protein sequence ID" value="OMH82369.1"/>
    <property type="molecule type" value="Genomic_DNA"/>
</dbReference>
<gene>
    <name evidence="7" type="ORF">AX774_g3456</name>
    <name evidence="6" type="ORF">AX774_g4145</name>
    <name evidence="5" type="ORF">AX774_g6476</name>
</gene>
<dbReference type="GO" id="GO:0016020">
    <property type="term" value="C:membrane"/>
    <property type="evidence" value="ECO:0007669"/>
    <property type="project" value="InterPro"/>
</dbReference>
<dbReference type="FunFam" id="3.90.550.10:FF:000051">
    <property type="entry name" value="Alpha-1,2-mannosyltransferase (Ktr4)"/>
    <property type="match status" value="1"/>
</dbReference>
<dbReference type="EMBL" id="LSSK01001310">
    <property type="protein sequence ID" value="OMH80090.1"/>
    <property type="molecule type" value="Genomic_DNA"/>
</dbReference>
<dbReference type="SUPFAM" id="SSF53448">
    <property type="entry name" value="Nucleotide-diphospho-sugar transferases"/>
    <property type="match status" value="1"/>
</dbReference>
<comment type="caution">
    <text evidence="7">The sequence shown here is derived from an EMBL/GenBank/DDBJ whole genome shotgun (WGS) entry which is preliminary data.</text>
</comment>
<dbReference type="Proteomes" id="UP000188320">
    <property type="component" value="Unassembled WGS sequence"/>
</dbReference>
<dbReference type="EMBL" id="LSSK01000524">
    <property type="protein sequence ID" value="OMH83055.1"/>
    <property type="molecule type" value="Genomic_DNA"/>
</dbReference>
<keyword evidence="4" id="KW-1133">Transmembrane helix</keyword>
<evidence type="ECO:0000313" key="7">
    <source>
        <dbReference type="EMBL" id="OMH83055.1"/>
    </source>
</evidence>
<evidence type="ECO:0000313" key="8">
    <source>
        <dbReference type="Proteomes" id="UP000188320"/>
    </source>
</evidence>
<dbReference type="GO" id="GO:0000032">
    <property type="term" value="P:cell wall mannoprotein biosynthetic process"/>
    <property type="evidence" value="ECO:0007669"/>
    <property type="project" value="TreeGrafter"/>
</dbReference>
<dbReference type="GO" id="GO:0000026">
    <property type="term" value="F:alpha-1,2-mannosyltransferase activity"/>
    <property type="evidence" value="ECO:0007669"/>
    <property type="project" value="TreeGrafter"/>
</dbReference>
<dbReference type="OrthoDB" id="439943at2759"/>
<protein>
    <submittedName>
        <fullName evidence="7">Glycolipid 2-alpha-mannosyltransferase 1</fullName>
    </submittedName>
</protein>
<evidence type="ECO:0000256" key="3">
    <source>
        <dbReference type="PIRSR" id="PIRSR018153-1"/>
    </source>
</evidence>
<feature type="active site" description="Nucleophile" evidence="3">
    <location>
        <position position="276"/>
    </location>
</feature>
<accession>A0A1R1PPZ4</accession>
<proteinExistence type="inferred from homology"/>
<dbReference type="AlphaFoldDB" id="A0A1R1PPZ4"/>
<keyword evidence="4" id="KW-0812">Transmembrane</keyword>